<keyword evidence="4" id="KW-0788">Thiol protease</keyword>
<evidence type="ECO:0000256" key="3">
    <source>
        <dbReference type="ARBA" id="ARBA00022801"/>
    </source>
</evidence>
<dbReference type="EMBL" id="KV441548">
    <property type="protein sequence ID" value="OAG11735.1"/>
    <property type="molecule type" value="Genomic_DNA"/>
</dbReference>
<accession>A0A177CW10</accession>
<evidence type="ECO:0000256" key="1">
    <source>
        <dbReference type="ARBA" id="ARBA00006641"/>
    </source>
</evidence>
<dbReference type="PANTHER" id="PTHR23402">
    <property type="entry name" value="PROTEASE FAMILY C15 PYROGLUTAMYL-PEPTIDASE I-RELATED"/>
    <property type="match status" value="1"/>
</dbReference>
<gene>
    <name evidence="6" type="ORF">CC84DRAFT_1159195</name>
</gene>
<keyword evidence="3" id="KW-0378">Hydrolase</keyword>
<dbReference type="InterPro" id="IPR036440">
    <property type="entry name" value="Peptidase_C15-like_sf"/>
</dbReference>
<evidence type="ECO:0000256" key="5">
    <source>
        <dbReference type="SAM" id="MobiDB-lite"/>
    </source>
</evidence>
<reference evidence="6 7" key="1">
    <citation type="submission" date="2016-05" db="EMBL/GenBank/DDBJ databases">
        <title>Comparative analysis of secretome profiles of manganese(II)-oxidizing ascomycete fungi.</title>
        <authorList>
            <consortium name="DOE Joint Genome Institute"/>
            <person name="Zeiner C.A."/>
            <person name="Purvine S.O."/>
            <person name="Zink E.M."/>
            <person name="Wu S."/>
            <person name="Pasa-Tolic L."/>
            <person name="Chaput D.L."/>
            <person name="Haridas S."/>
            <person name="Grigoriev I.V."/>
            <person name="Santelli C.M."/>
            <person name="Hansel C.M."/>
        </authorList>
    </citation>
    <scope>NUCLEOTIDE SEQUENCE [LARGE SCALE GENOMIC DNA]</scope>
    <source>
        <strain evidence="6 7">AP3s5-JAC2a</strain>
    </source>
</reference>
<dbReference type="Gene3D" id="3.40.630.20">
    <property type="entry name" value="Peptidase C15, pyroglutamyl peptidase I-like"/>
    <property type="match status" value="1"/>
</dbReference>
<dbReference type="PANTHER" id="PTHR23402:SF1">
    <property type="entry name" value="PYROGLUTAMYL-PEPTIDASE I"/>
    <property type="match status" value="1"/>
</dbReference>
<dbReference type="Proteomes" id="UP000077069">
    <property type="component" value="Unassembled WGS sequence"/>
</dbReference>
<dbReference type="GeneID" id="28760653"/>
<protein>
    <recommendedName>
        <fullName evidence="8">Peptidase C15, pyroglutamyl peptidase I-like protein</fullName>
    </recommendedName>
</protein>
<feature type="region of interest" description="Disordered" evidence="5">
    <location>
        <begin position="69"/>
        <end position="92"/>
    </location>
</feature>
<dbReference type="SUPFAM" id="SSF53182">
    <property type="entry name" value="Pyrrolidone carboxyl peptidase (pyroglutamate aminopeptidase)"/>
    <property type="match status" value="1"/>
</dbReference>
<name>A0A177CW10_9PLEO</name>
<keyword evidence="2" id="KW-0645">Protease</keyword>
<keyword evidence="7" id="KW-1185">Reference proteome</keyword>
<dbReference type="RefSeq" id="XP_018042100.1">
    <property type="nucleotide sequence ID" value="XM_018177167.1"/>
</dbReference>
<dbReference type="GO" id="GO:0008234">
    <property type="term" value="F:cysteine-type peptidase activity"/>
    <property type="evidence" value="ECO:0007669"/>
    <property type="project" value="UniProtKB-KW"/>
</dbReference>
<evidence type="ECO:0000256" key="4">
    <source>
        <dbReference type="ARBA" id="ARBA00022807"/>
    </source>
</evidence>
<organism evidence="6 7">
    <name type="scientific">Paraphaeosphaeria sporulosa</name>
    <dbReference type="NCBI Taxonomy" id="1460663"/>
    <lineage>
        <taxon>Eukaryota</taxon>
        <taxon>Fungi</taxon>
        <taxon>Dikarya</taxon>
        <taxon>Ascomycota</taxon>
        <taxon>Pezizomycotina</taxon>
        <taxon>Dothideomycetes</taxon>
        <taxon>Pleosporomycetidae</taxon>
        <taxon>Pleosporales</taxon>
        <taxon>Massarineae</taxon>
        <taxon>Didymosphaeriaceae</taxon>
        <taxon>Paraphaeosphaeria</taxon>
    </lineage>
</organism>
<dbReference type="AlphaFoldDB" id="A0A177CW10"/>
<evidence type="ECO:0000313" key="7">
    <source>
        <dbReference type="Proteomes" id="UP000077069"/>
    </source>
</evidence>
<comment type="similarity">
    <text evidence="1">Belongs to the peptidase C15 family.</text>
</comment>
<proteinExistence type="inferred from homology"/>
<dbReference type="OrthoDB" id="407146at2759"/>
<dbReference type="InterPro" id="IPR016125">
    <property type="entry name" value="Peptidase_C15-like"/>
</dbReference>
<evidence type="ECO:0000256" key="2">
    <source>
        <dbReference type="ARBA" id="ARBA00022670"/>
    </source>
</evidence>
<dbReference type="GO" id="GO:0006508">
    <property type="term" value="P:proteolysis"/>
    <property type="evidence" value="ECO:0007669"/>
    <property type="project" value="UniProtKB-KW"/>
</dbReference>
<dbReference type="InParanoid" id="A0A177CW10"/>
<evidence type="ECO:0000313" key="6">
    <source>
        <dbReference type="EMBL" id="OAG11735.1"/>
    </source>
</evidence>
<sequence length="162" mass="17793">MGLAVDRDYFAVEQSALKEGYHDIPDIERKVITRMENKKLFGKAPSSLATSLDLEPAVSAWQTACGRLSLPSKEQGSSKGKGTGKSKQEKRKVDVRLSDDVGTYVCGLIYFSSLVEMQKRTGNRDVVFFHVPQLTGGGEVDVGIEVTKELVVALVDVWEART</sequence>
<evidence type="ECO:0008006" key="8">
    <source>
        <dbReference type="Google" id="ProtNLM"/>
    </source>
</evidence>